<sequence>MRLPAEVTWDCLIRQCMVGLLPKGEKAQVLLVLSVKQGSFVFGSISSTPDSNNSFSPLHFDAIRSPSHLELRYIKQADEFRMRSQSPDIIRASKQPFLKYPVIQEEGGLFPLSQIYCLTWLLTQHSLLPYQIELGTWDVNQVGNTQYDFLFRVRHQGILADAKTIFKDGVDGLLNLLLKIYDCLRAPISDPYIVREPVDLNLTGFLFSDSEIMGLIVQAVAESKKTPSSCSSNQEVNEKSPPGIQCFLLMYLFLLRSPCK</sequence>
<dbReference type="EMBL" id="JAKOGI010000183">
    <property type="protein sequence ID" value="KAJ8440863.1"/>
    <property type="molecule type" value="Genomic_DNA"/>
</dbReference>
<organism evidence="1 2">
    <name type="scientific">Carnegiea gigantea</name>
    <dbReference type="NCBI Taxonomy" id="171969"/>
    <lineage>
        <taxon>Eukaryota</taxon>
        <taxon>Viridiplantae</taxon>
        <taxon>Streptophyta</taxon>
        <taxon>Embryophyta</taxon>
        <taxon>Tracheophyta</taxon>
        <taxon>Spermatophyta</taxon>
        <taxon>Magnoliopsida</taxon>
        <taxon>eudicotyledons</taxon>
        <taxon>Gunneridae</taxon>
        <taxon>Pentapetalae</taxon>
        <taxon>Caryophyllales</taxon>
        <taxon>Cactineae</taxon>
        <taxon>Cactaceae</taxon>
        <taxon>Cactoideae</taxon>
        <taxon>Echinocereeae</taxon>
        <taxon>Carnegiea</taxon>
    </lineage>
</organism>
<dbReference type="OrthoDB" id="618601at2759"/>
<dbReference type="Proteomes" id="UP001153076">
    <property type="component" value="Unassembled WGS sequence"/>
</dbReference>
<gene>
    <name evidence="1" type="ORF">Cgig2_000751</name>
</gene>
<dbReference type="AlphaFoldDB" id="A0A9Q1QFV2"/>
<proteinExistence type="predicted"/>
<accession>A0A9Q1QFV2</accession>
<evidence type="ECO:0000313" key="1">
    <source>
        <dbReference type="EMBL" id="KAJ8440863.1"/>
    </source>
</evidence>
<reference evidence="1" key="1">
    <citation type="submission" date="2022-04" db="EMBL/GenBank/DDBJ databases">
        <title>Carnegiea gigantea Genome sequencing and assembly v2.</title>
        <authorList>
            <person name="Copetti D."/>
            <person name="Sanderson M.J."/>
            <person name="Burquez A."/>
            <person name="Wojciechowski M.F."/>
        </authorList>
    </citation>
    <scope>NUCLEOTIDE SEQUENCE</scope>
    <source>
        <strain evidence="1">SGP5-SGP5p</strain>
        <tissue evidence="1">Aerial part</tissue>
    </source>
</reference>
<name>A0A9Q1QFV2_9CARY</name>
<comment type="caution">
    <text evidence="1">The sequence shown here is derived from an EMBL/GenBank/DDBJ whole genome shotgun (WGS) entry which is preliminary data.</text>
</comment>
<evidence type="ECO:0000313" key="2">
    <source>
        <dbReference type="Proteomes" id="UP001153076"/>
    </source>
</evidence>
<protein>
    <submittedName>
        <fullName evidence="1">Uncharacterized protein</fullName>
    </submittedName>
</protein>
<keyword evidence="2" id="KW-1185">Reference proteome</keyword>